<sequence>MFKWSLIFWFAGLSLFGQTESNLMFDVHYGDAVQEWVAFPSLKKQGQFVAGYVFVSPQEGIVFHYHSSFHLGASAEIVPDGIDTQELNRIRLGRAYNFKMARLGEEHRQKLKLPLQPQGFAYHYVADEIQRNYLTGKALNADREFERAQVVLEKVYEKNPHYSGVELELAYSYNGIRRYDLTITLLTKALENDASQPLFYKELAFAFLNSGMVTMAEKTYQQCLEKTQDKGLKSEIGSSMAYYFYLQKKEEKFKEWRQVVDQNADAGLQYQLFMQQLERNWNNRPSHEMKKL</sequence>
<dbReference type="AlphaFoldDB" id="A0A1M5D8G9"/>
<protein>
    <submittedName>
        <fullName evidence="1">Uncharacterized protein</fullName>
    </submittedName>
</protein>
<dbReference type="Proteomes" id="UP000184147">
    <property type="component" value="Unassembled WGS sequence"/>
</dbReference>
<evidence type="ECO:0000313" key="2">
    <source>
        <dbReference type="Proteomes" id="UP000184147"/>
    </source>
</evidence>
<dbReference type="Gene3D" id="1.25.40.10">
    <property type="entry name" value="Tetratricopeptide repeat domain"/>
    <property type="match status" value="1"/>
</dbReference>
<dbReference type="EMBL" id="FQVQ01000014">
    <property type="protein sequence ID" value="SHF63160.1"/>
    <property type="molecule type" value="Genomic_DNA"/>
</dbReference>
<dbReference type="STRING" id="1124188.SAMN05444377_11434"/>
<gene>
    <name evidence="1" type="ORF">SAMN05444377_11434</name>
</gene>
<dbReference type="SUPFAM" id="SSF48452">
    <property type="entry name" value="TPR-like"/>
    <property type="match status" value="1"/>
</dbReference>
<proteinExistence type="predicted"/>
<dbReference type="OrthoDB" id="672063at2"/>
<dbReference type="RefSeq" id="WP_073364414.1">
    <property type="nucleotide sequence ID" value="NZ_FQVQ01000014.1"/>
</dbReference>
<dbReference type="InterPro" id="IPR011990">
    <property type="entry name" value="TPR-like_helical_dom_sf"/>
</dbReference>
<evidence type="ECO:0000313" key="1">
    <source>
        <dbReference type="EMBL" id="SHF63160.1"/>
    </source>
</evidence>
<organism evidence="1 2">
    <name type="scientific">Flavobacterium fontis</name>
    <dbReference type="NCBI Taxonomy" id="1124188"/>
    <lineage>
        <taxon>Bacteria</taxon>
        <taxon>Pseudomonadati</taxon>
        <taxon>Bacteroidota</taxon>
        <taxon>Flavobacteriia</taxon>
        <taxon>Flavobacteriales</taxon>
        <taxon>Flavobacteriaceae</taxon>
        <taxon>Flavobacterium</taxon>
    </lineage>
</organism>
<accession>A0A1M5D8G9</accession>
<name>A0A1M5D8G9_9FLAO</name>
<reference evidence="1 2" key="1">
    <citation type="submission" date="2016-11" db="EMBL/GenBank/DDBJ databases">
        <authorList>
            <person name="Jaros S."/>
            <person name="Januszkiewicz K."/>
            <person name="Wedrychowicz H."/>
        </authorList>
    </citation>
    <scope>NUCLEOTIDE SEQUENCE [LARGE SCALE GENOMIC DNA]</scope>
    <source>
        <strain evidence="1 2">DSM 25660</strain>
    </source>
</reference>
<keyword evidence="2" id="KW-1185">Reference proteome</keyword>